<proteinExistence type="predicted"/>
<evidence type="ECO:0000313" key="1">
    <source>
        <dbReference type="EMBL" id="KAJ7623408.1"/>
    </source>
</evidence>
<accession>A0AAD7BK88</accession>
<organism evidence="1 2">
    <name type="scientific">Roridomyces roridus</name>
    <dbReference type="NCBI Taxonomy" id="1738132"/>
    <lineage>
        <taxon>Eukaryota</taxon>
        <taxon>Fungi</taxon>
        <taxon>Dikarya</taxon>
        <taxon>Basidiomycota</taxon>
        <taxon>Agaricomycotina</taxon>
        <taxon>Agaricomycetes</taxon>
        <taxon>Agaricomycetidae</taxon>
        <taxon>Agaricales</taxon>
        <taxon>Marasmiineae</taxon>
        <taxon>Mycenaceae</taxon>
        <taxon>Roridomyces</taxon>
    </lineage>
</organism>
<dbReference type="Proteomes" id="UP001221142">
    <property type="component" value="Unassembled WGS sequence"/>
</dbReference>
<reference evidence="1" key="1">
    <citation type="submission" date="2023-03" db="EMBL/GenBank/DDBJ databases">
        <title>Massive genome expansion in bonnet fungi (Mycena s.s.) driven by repeated elements and novel gene families across ecological guilds.</title>
        <authorList>
            <consortium name="Lawrence Berkeley National Laboratory"/>
            <person name="Harder C.B."/>
            <person name="Miyauchi S."/>
            <person name="Viragh M."/>
            <person name="Kuo A."/>
            <person name="Thoen E."/>
            <person name="Andreopoulos B."/>
            <person name="Lu D."/>
            <person name="Skrede I."/>
            <person name="Drula E."/>
            <person name="Henrissat B."/>
            <person name="Morin E."/>
            <person name="Kohler A."/>
            <person name="Barry K."/>
            <person name="LaButti K."/>
            <person name="Morin E."/>
            <person name="Salamov A."/>
            <person name="Lipzen A."/>
            <person name="Mereny Z."/>
            <person name="Hegedus B."/>
            <person name="Baldrian P."/>
            <person name="Stursova M."/>
            <person name="Weitz H."/>
            <person name="Taylor A."/>
            <person name="Grigoriev I.V."/>
            <person name="Nagy L.G."/>
            <person name="Martin F."/>
            <person name="Kauserud H."/>
        </authorList>
    </citation>
    <scope>NUCLEOTIDE SEQUENCE</scope>
    <source>
        <strain evidence="1">9284</strain>
    </source>
</reference>
<gene>
    <name evidence="1" type="ORF">FB45DRAFT_104587</name>
</gene>
<dbReference type="AlphaFoldDB" id="A0AAD7BK88"/>
<sequence>MIHPSLSCSVRCDDGRCVDIEHRRVEGGFVPVVQHNIIHGLVLCPVLLSFWWLSQTLFDIHGGDKDVGRDEVGGQRGRRDQRCGAHLRFLLVKYDLPATRIDILSRPCRLLFLFLDFGIMDIICTFSVSSASLNGYNGVCRVDEETDWGDPGGSVPGSSRPRLSFPQNALFSAAATSDAGPCSWATSRGGVTWGTVALASEMKLGGAAEVATVAARFVLRRLLRECVDGLPLPGGTSLLGAALLGTFTKVLEAV</sequence>
<name>A0AAD7BK88_9AGAR</name>
<comment type="caution">
    <text evidence="1">The sequence shown here is derived from an EMBL/GenBank/DDBJ whole genome shotgun (WGS) entry which is preliminary data.</text>
</comment>
<protein>
    <submittedName>
        <fullName evidence="1">Uncharacterized protein</fullName>
    </submittedName>
</protein>
<keyword evidence="2" id="KW-1185">Reference proteome</keyword>
<evidence type="ECO:0000313" key="2">
    <source>
        <dbReference type="Proteomes" id="UP001221142"/>
    </source>
</evidence>
<dbReference type="EMBL" id="JARKIF010000014">
    <property type="protein sequence ID" value="KAJ7623408.1"/>
    <property type="molecule type" value="Genomic_DNA"/>
</dbReference>